<evidence type="ECO:0000313" key="2">
    <source>
        <dbReference type="Proteomes" id="UP000051213"/>
    </source>
</evidence>
<reference evidence="1 2" key="1">
    <citation type="submission" date="2015-10" db="EMBL/GenBank/DDBJ databases">
        <title>Metagenome-Assembled Genomes uncover a global brackish microbiome.</title>
        <authorList>
            <person name="Hugerth L.W."/>
            <person name="Larsson J."/>
            <person name="Alneberg J."/>
            <person name="Lindh M.V."/>
            <person name="Legrand C."/>
            <person name="Pinhassi J."/>
            <person name="Andersson A.F."/>
        </authorList>
    </citation>
    <scope>NUCLEOTIDE SEQUENCE [LARGE SCALE GENOMIC DNA]</scope>
    <source>
        <strain evidence="1">BACL26 MAG-121220-bin70</strain>
    </source>
</reference>
<name>A0A0R2UDE8_9GAMM</name>
<accession>A0A0R2UDE8</accession>
<sequence length="254" mass="28119">MGKADRAYYLKSLGIDEYLPRDLFKDNAIPEVEVFETAPIKTLVDRIVKQASAEQVTGSFGASSDPVAEFPHTKAEPLSAVVDSLGKKSDPIVNIELQLALWQPTDELLVCSVVDRSLPDPNQIQLLSNILVAMGQGRGNLPQMELAEWPPYPNATGAESEVREFLTMVIQARLEAKKSKMMLMLGMKTASWILTGEQLSKMTNGHIDVFNEIIGLVVPSLDEMIEDPQSKRKTWNTIRFLSPAIKLNQPNNGD</sequence>
<proteinExistence type="predicted"/>
<dbReference type="Proteomes" id="UP000051213">
    <property type="component" value="Unassembled WGS sequence"/>
</dbReference>
<organism evidence="1 2">
    <name type="scientific">SAR92 bacterium BACL26 MAG-121220-bin70</name>
    <dbReference type="NCBI Taxonomy" id="1655626"/>
    <lineage>
        <taxon>Bacteria</taxon>
        <taxon>Pseudomonadati</taxon>
        <taxon>Pseudomonadota</taxon>
        <taxon>Gammaproteobacteria</taxon>
        <taxon>Cellvibrionales</taxon>
        <taxon>Porticoccaceae</taxon>
        <taxon>SAR92 clade</taxon>
    </lineage>
</organism>
<protein>
    <submittedName>
        <fullName evidence="1">Uncharacterized protein</fullName>
    </submittedName>
</protein>
<evidence type="ECO:0000313" key="1">
    <source>
        <dbReference type="EMBL" id="KRO95216.1"/>
    </source>
</evidence>
<dbReference type="EMBL" id="LICA01000100">
    <property type="protein sequence ID" value="KRO95216.1"/>
    <property type="molecule type" value="Genomic_DNA"/>
</dbReference>
<gene>
    <name evidence="1" type="ORF">ABS24_08305</name>
</gene>
<dbReference type="AlphaFoldDB" id="A0A0R2UDE8"/>
<comment type="caution">
    <text evidence="1">The sequence shown here is derived from an EMBL/GenBank/DDBJ whole genome shotgun (WGS) entry which is preliminary data.</text>
</comment>